<dbReference type="AlphaFoldDB" id="C7QZ64"/>
<dbReference type="HOGENOM" id="CLU_2601343_0_0_11"/>
<organism evidence="1 2">
    <name type="scientific">Jonesia denitrificans (strain ATCC 14870 / DSM 20603 / BCRC 15368 / CIP 55.134 / JCM 11481 / NBRC 15587 / NCTC 10816 / Prevot 55134)</name>
    <name type="common">Listeria denitrificans</name>
    <dbReference type="NCBI Taxonomy" id="471856"/>
    <lineage>
        <taxon>Bacteria</taxon>
        <taxon>Bacillati</taxon>
        <taxon>Actinomycetota</taxon>
        <taxon>Actinomycetes</taxon>
        <taxon>Micrococcales</taxon>
        <taxon>Jonesiaceae</taxon>
        <taxon>Jonesia</taxon>
    </lineage>
</organism>
<dbReference type="OrthoDB" id="9894600at2"/>
<dbReference type="KEGG" id="jde:Jden_0300"/>
<reference evidence="1 2" key="1">
    <citation type="journal article" date="2009" name="Stand. Genomic Sci.">
        <title>Complete genome sequence of Jonesia denitrificans type strain (Prevot 55134).</title>
        <authorList>
            <person name="Pukall R."/>
            <person name="Gehrich-Schroter G."/>
            <person name="Lapidus A."/>
            <person name="Nolan M."/>
            <person name="Glavina Del Rio T."/>
            <person name="Lucas S."/>
            <person name="Chen F."/>
            <person name="Tice H."/>
            <person name="Pitluck S."/>
            <person name="Cheng J.F."/>
            <person name="Copeland A."/>
            <person name="Saunders E."/>
            <person name="Brettin T."/>
            <person name="Detter J.C."/>
            <person name="Bruce D."/>
            <person name="Goodwin L."/>
            <person name="Pati A."/>
            <person name="Ivanova N."/>
            <person name="Mavromatis K."/>
            <person name="Ovchinnikova G."/>
            <person name="Chen A."/>
            <person name="Palaniappan K."/>
            <person name="Land M."/>
            <person name="Hauser L."/>
            <person name="Chang Y.J."/>
            <person name="Jeffries C.D."/>
            <person name="Chain P."/>
            <person name="Goker M."/>
            <person name="Bristow J."/>
            <person name="Eisen J.A."/>
            <person name="Markowitz V."/>
            <person name="Hugenholtz P."/>
            <person name="Kyrpides N.C."/>
            <person name="Klenk H.P."/>
            <person name="Han C."/>
        </authorList>
    </citation>
    <scope>NUCLEOTIDE SEQUENCE [LARGE SCALE GENOMIC DNA]</scope>
    <source>
        <strain evidence="2">ATCC 14870 / DSM 20603 / BCRC 15368 / CIP 55.134 / JCM 11481 / NBRC 15587 / NCTC 10816 / Prevot 55134</strain>
    </source>
</reference>
<keyword evidence="2" id="KW-1185">Reference proteome</keyword>
<protein>
    <submittedName>
        <fullName evidence="1">Uncharacterized protein</fullName>
    </submittedName>
</protein>
<dbReference type="RefSeq" id="WP_015770601.1">
    <property type="nucleotide sequence ID" value="NC_013174.1"/>
</dbReference>
<evidence type="ECO:0000313" key="1">
    <source>
        <dbReference type="EMBL" id="ACV07972.1"/>
    </source>
</evidence>
<evidence type="ECO:0000313" key="2">
    <source>
        <dbReference type="Proteomes" id="UP000000628"/>
    </source>
</evidence>
<dbReference type="Proteomes" id="UP000000628">
    <property type="component" value="Chromosome"/>
</dbReference>
<gene>
    <name evidence="1" type="ordered locus">Jden_0300</name>
</gene>
<dbReference type="EMBL" id="CP001706">
    <property type="protein sequence ID" value="ACV07972.1"/>
    <property type="molecule type" value="Genomic_DNA"/>
</dbReference>
<accession>C7QZ64</accession>
<name>C7QZ64_JONDD</name>
<proteinExistence type="predicted"/>
<sequence length="79" mass="8808">MRTHTTGDIAPRGKTWLPLGGRFAGRDKLVNLQTTDRFLSPTALYTPDTVVRVTLDTEFAPRRTEDSATPLPQRRAARA</sequence>